<evidence type="ECO:0000256" key="7">
    <source>
        <dbReference type="SAM" id="Phobius"/>
    </source>
</evidence>
<keyword evidence="5 7" id="KW-0472">Membrane</keyword>
<keyword evidence="10" id="KW-1185">Reference proteome</keyword>
<evidence type="ECO:0000313" key="9">
    <source>
        <dbReference type="EMBL" id="KFI80160.1"/>
    </source>
</evidence>
<feature type="region of interest" description="Disordered" evidence="6">
    <location>
        <begin position="448"/>
        <end position="503"/>
    </location>
</feature>
<dbReference type="PANTHER" id="PTHR30572">
    <property type="entry name" value="MEMBRANE COMPONENT OF TRANSPORTER-RELATED"/>
    <property type="match status" value="1"/>
</dbReference>
<dbReference type="InterPro" id="IPR003838">
    <property type="entry name" value="ABC3_permease_C"/>
</dbReference>
<accession>A0A087CA60</accession>
<dbReference type="GeneID" id="93094179"/>
<evidence type="ECO:0000256" key="6">
    <source>
        <dbReference type="SAM" id="MobiDB-lite"/>
    </source>
</evidence>
<feature type="transmembrane region" description="Helical" evidence="7">
    <location>
        <begin position="359"/>
        <end position="381"/>
    </location>
</feature>
<dbReference type="AlphaFoldDB" id="A0A087CA60"/>
<feature type="compositionally biased region" description="Gly residues" evidence="6">
    <location>
        <begin position="472"/>
        <end position="483"/>
    </location>
</feature>
<feature type="compositionally biased region" description="Low complexity" evidence="6">
    <location>
        <begin position="130"/>
        <end position="151"/>
    </location>
</feature>
<feature type="compositionally biased region" description="Low complexity" evidence="6">
    <location>
        <begin position="452"/>
        <end position="471"/>
    </location>
</feature>
<gene>
    <name evidence="9" type="ORF">BMON_0028</name>
</gene>
<dbReference type="InterPro" id="IPR050250">
    <property type="entry name" value="Macrolide_Exporter_MacB"/>
</dbReference>
<keyword evidence="2" id="KW-1003">Cell membrane</keyword>
<keyword evidence="3 7" id="KW-0812">Transmembrane</keyword>
<dbReference type="RefSeq" id="WP_033512016.1">
    <property type="nucleotide sequence ID" value="NZ_JDUO01000003.1"/>
</dbReference>
<protein>
    <submittedName>
        <fullName evidence="9">ABC transporter permease</fullName>
    </submittedName>
</protein>
<feature type="region of interest" description="Disordered" evidence="6">
    <location>
        <begin position="127"/>
        <end position="177"/>
    </location>
</feature>
<evidence type="ECO:0000256" key="5">
    <source>
        <dbReference type="ARBA" id="ARBA00023136"/>
    </source>
</evidence>
<evidence type="ECO:0000256" key="1">
    <source>
        <dbReference type="ARBA" id="ARBA00004651"/>
    </source>
</evidence>
<dbReference type="EMBL" id="JGZE01000001">
    <property type="protein sequence ID" value="KFI80160.1"/>
    <property type="molecule type" value="Genomic_DNA"/>
</dbReference>
<dbReference type="STRING" id="1437603.GCA_000771525_01051"/>
<reference evidence="9 10" key="1">
    <citation type="submission" date="2014-03" db="EMBL/GenBank/DDBJ databases">
        <title>Genomics of Bifidobacteria.</title>
        <authorList>
            <person name="Ventura M."/>
            <person name="Milani C."/>
            <person name="Lugli G.A."/>
        </authorList>
    </citation>
    <scope>NUCLEOTIDE SEQUENCE [LARGE SCALE GENOMIC DNA]</scope>
    <source>
        <strain evidence="9 10">DSM 21395</strain>
    </source>
</reference>
<dbReference type="PANTHER" id="PTHR30572:SF9">
    <property type="entry name" value="ABC TRANSPORTER PERMEASE PROTEIN"/>
    <property type="match status" value="1"/>
</dbReference>
<evidence type="ECO:0000259" key="8">
    <source>
        <dbReference type="Pfam" id="PF02687"/>
    </source>
</evidence>
<feature type="domain" description="ABC3 transporter permease C-terminal" evidence="8">
    <location>
        <begin position="363"/>
        <end position="437"/>
    </location>
</feature>
<feature type="transmembrane region" description="Helical" evidence="7">
    <location>
        <begin position="19"/>
        <end position="38"/>
    </location>
</feature>
<feature type="transmembrane region" description="Helical" evidence="7">
    <location>
        <begin position="529"/>
        <end position="551"/>
    </location>
</feature>
<proteinExistence type="predicted"/>
<dbReference type="GO" id="GO:0005886">
    <property type="term" value="C:plasma membrane"/>
    <property type="evidence" value="ECO:0007669"/>
    <property type="project" value="UniProtKB-SubCell"/>
</dbReference>
<evidence type="ECO:0000313" key="10">
    <source>
        <dbReference type="Proteomes" id="UP000029082"/>
    </source>
</evidence>
<feature type="compositionally biased region" description="Polar residues" evidence="6">
    <location>
        <begin position="152"/>
        <end position="162"/>
    </location>
</feature>
<name>A0A087CA60_9BIFI</name>
<comment type="caution">
    <text evidence="9">The sequence shown here is derived from an EMBL/GenBank/DDBJ whole genome shotgun (WGS) entry which is preliminary data.</text>
</comment>
<dbReference type="GO" id="GO:0022857">
    <property type="term" value="F:transmembrane transporter activity"/>
    <property type="evidence" value="ECO:0007669"/>
    <property type="project" value="TreeGrafter"/>
</dbReference>
<dbReference type="eggNOG" id="COG0577">
    <property type="taxonomic scope" value="Bacteria"/>
</dbReference>
<feature type="transmembrane region" description="Helical" evidence="7">
    <location>
        <begin position="401"/>
        <end position="428"/>
    </location>
</feature>
<comment type="subcellular location">
    <subcellularLocation>
        <location evidence="1">Cell membrane</location>
        <topology evidence="1">Multi-pass membrane protein</topology>
    </subcellularLocation>
</comment>
<organism evidence="9 10">
    <name type="scientific">Bifidobacterium mongoliense DSM 21395</name>
    <dbReference type="NCBI Taxonomy" id="1437603"/>
    <lineage>
        <taxon>Bacteria</taxon>
        <taxon>Bacillati</taxon>
        <taxon>Actinomycetota</taxon>
        <taxon>Actinomycetes</taxon>
        <taxon>Bifidobacteriales</taxon>
        <taxon>Bifidobacteriaceae</taxon>
        <taxon>Bifidobacterium</taxon>
    </lineage>
</organism>
<evidence type="ECO:0000256" key="3">
    <source>
        <dbReference type="ARBA" id="ARBA00022692"/>
    </source>
</evidence>
<evidence type="ECO:0000256" key="4">
    <source>
        <dbReference type="ARBA" id="ARBA00022989"/>
    </source>
</evidence>
<dbReference type="Pfam" id="PF02687">
    <property type="entry name" value="FtsX"/>
    <property type="match status" value="1"/>
</dbReference>
<keyword evidence="4 7" id="KW-1133">Transmembrane helix</keyword>
<dbReference type="Proteomes" id="UP000029082">
    <property type="component" value="Unassembled WGS sequence"/>
</dbReference>
<evidence type="ECO:0000256" key="2">
    <source>
        <dbReference type="ARBA" id="ARBA00022475"/>
    </source>
</evidence>
<sequence length="561" mass="57692">MFVLSHAWRSVIRNKGRNVLIIIVVAVIAASATIGLSIRQAADAARSSGLSHTSVTAQISLDRSKLFNAMRSSGNNTGTPDFKSLRASIAGKELTLADYEKYGKASSTLTGAYYTQTAAVAKTTNFQPVSSTDTSSSSSSSSSSDSSSSSSPQGEARNSTSTGRMQEGEMGGGMRDNGDFKLIGFSSDTAVKNAPNGTFTMSAGKVFGYAAADTGKVIVSKSLADFDNLSVGSTISVANASDSSTTYPLTVVGIYQNGDASLSGSGPSFSTAADPANAIYTSVATMNALGLSSSNGSTNSGTTGDTQLSYSYVFANKAGYETFVKQAKQAGLSSDYTVSSADVEAYDSSLIPLNNLSTFALTLLLIVLGVGALVLVVLNVFNIRERKYEVGVLTAIGVNKITVAAQFVVELFIVTLIGLTIGTGIGAATSVPISNQLLANQVAAQTSERSSQEQQFGRGFQQRDPGQSGATGSNGGTASGGGTAPSITGNRSTGRRGSLFSGANSPLTRTTSYIATVNSTVNLTVLGELILIAIGLAALSSLVAVIFVMRYEPLQILADRS</sequence>
<dbReference type="OrthoDB" id="9812886at2"/>